<evidence type="ECO:0000313" key="3">
    <source>
        <dbReference type="Proteomes" id="UP000015106"/>
    </source>
</evidence>
<dbReference type="Proteomes" id="UP000015106">
    <property type="component" value="Chromosome 2"/>
</dbReference>
<reference evidence="2" key="3">
    <citation type="submission" date="2022-06" db="UniProtKB">
        <authorList>
            <consortium name="EnsemblPlants"/>
        </authorList>
    </citation>
    <scope>IDENTIFICATION</scope>
</reference>
<proteinExistence type="predicted"/>
<sequence length="138" mass="14172">MLIGSSLCSSSCGLSAPRSVTMLTSTAPLGPRLSPSPLCCCCSSAAGSALGSSWRQTGQLPCTPSHRSRHSPWKRCPHGISLPAPNASRQIAQSPSEPSPSPSPPAPWTSFSEAIAALDAGGTPPPTSPEKRSPPRMK</sequence>
<organism evidence="2 3">
    <name type="scientific">Triticum urartu</name>
    <name type="common">Red wild einkorn</name>
    <name type="synonym">Crithodium urartu</name>
    <dbReference type="NCBI Taxonomy" id="4572"/>
    <lineage>
        <taxon>Eukaryota</taxon>
        <taxon>Viridiplantae</taxon>
        <taxon>Streptophyta</taxon>
        <taxon>Embryophyta</taxon>
        <taxon>Tracheophyta</taxon>
        <taxon>Spermatophyta</taxon>
        <taxon>Magnoliopsida</taxon>
        <taxon>Liliopsida</taxon>
        <taxon>Poales</taxon>
        <taxon>Poaceae</taxon>
        <taxon>BOP clade</taxon>
        <taxon>Pooideae</taxon>
        <taxon>Triticodae</taxon>
        <taxon>Triticeae</taxon>
        <taxon>Triticinae</taxon>
        <taxon>Triticum</taxon>
    </lineage>
</organism>
<accession>A0A8R7PBF1</accession>
<evidence type="ECO:0000313" key="2">
    <source>
        <dbReference type="EnsemblPlants" id="TuG1812G0200001642.01.T01.cds471526"/>
    </source>
</evidence>
<feature type="compositionally biased region" description="Basic residues" evidence="1">
    <location>
        <begin position="66"/>
        <end position="77"/>
    </location>
</feature>
<dbReference type="AlphaFoldDB" id="A0A8R7PBF1"/>
<name>A0A8R7PBF1_TRIUA</name>
<evidence type="ECO:0000256" key="1">
    <source>
        <dbReference type="SAM" id="MobiDB-lite"/>
    </source>
</evidence>
<feature type="region of interest" description="Disordered" evidence="1">
    <location>
        <begin position="48"/>
        <end position="138"/>
    </location>
</feature>
<keyword evidence="3" id="KW-1185">Reference proteome</keyword>
<feature type="compositionally biased region" description="Pro residues" evidence="1">
    <location>
        <begin position="97"/>
        <end position="107"/>
    </location>
</feature>
<reference evidence="2" key="2">
    <citation type="submission" date="2018-03" db="EMBL/GenBank/DDBJ databases">
        <title>The Triticum urartu genome reveals the dynamic nature of wheat genome evolution.</title>
        <authorList>
            <person name="Ling H."/>
            <person name="Ma B."/>
            <person name="Shi X."/>
            <person name="Liu H."/>
            <person name="Dong L."/>
            <person name="Sun H."/>
            <person name="Cao Y."/>
            <person name="Gao Q."/>
            <person name="Zheng S."/>
            <person name="Li Y."/>
            <person name="Yu Y."/>
            <person name="Du H."/>
            <person name="Qi M."/>
            <person name="Li Y."/>
            <person name="Yu H."/>
            <person name="Cui Y."/>
            <person name="Wang N."/>
            <person name="Chen C."/>
            <person name="Wu H."/>
            <person name="Zhao Y."/>
            <person name="Zhang J."/>
            <person name="Li Y."/>
            <person name="Zhou W."/>
            <person name="Zhang B."/>
            <person name="Hu W."/>
            <person name="Eijk M."/>
            <person name="Tang J."/>
            <person name="Witsenboer H."/>
            <person name="Zhao S."/>
            <person name="Li Z."/>
            <person name="Zhang A."/>
            <person name="Wang D."/>
            <person name="Liang C."/>
        </authorList>
    </citation>
    <scope>NUCLEOTIDE SEQUENCE [LARGE SCALE GENOMIC DNA]</scope>
    <source>
        <strain evidence="2">cv. G1812</strain>
    </source>
</reference>
<dbReference type="EnsemblPlants" id="TuG1812G0200001642.01.T01">
    <property type="protein sequence ID" value="TuG1812G0200001642.01.T01.cds471526"/>
    <property type="gene ID" value="TuG1812G0200001642.01"/>
</dbReference>
<feature type="compositionally biased region" description="Basic and acidic residues" evidence="1">
    <location>
        <begin position="129"/>
        <end position="138"/>
    </location>
</feature>
<dbReference type="Gramene" id="TuG1812G0200001642.01.T01">
    <property type="protein sequence ID" value="TuG1812G0200001642.01.T01.cds471526"/>
    <property type="gene ID" value="TuG1812G0200001642.01"/>
</dbReference>
<protein>
    <submittedName>
        <fullName evidence="2">Uncharacterized protein</fullName>
    </submittedName>
</protein>
<gene>
    <name evidence="2" type="primary">LOC125541193</name>
</gene>
<reference evidence="3" key="1">
    <citation type="journal article" date="2013" name="Nature">
        <title>Draft genome of the wheat A-genome progenitor Triticum urartu.</title>
        <authorList>
            <person name="Ling H.Q."/>
            <person name="Zhao S."/>
            <person name="Liu D."/>
            <person name="Wang J."/>
            <person name="Sun H."/>
            <person name="Zhang C."/>
            <person name="Fan H."/>
            <person name="Li D."/>
            <person name="Dong L."/>
            <person name="Tao Y."/>
            <person name="Gao C."/>
            <person name="Wu H."/>
            <person name="Li Y."/>
            <person name="Cui Y."/>
            <person name="Guo X."/>
            <person name="Zheng S."/>
            <person name="Wang B."/>
            <person name="Yu K."/>
            <person name="Liang Q."/>
            <person name="Yang W."/>
            <person name="Lou X."/>
            <person name="Chen J."/>
            <person name="Feng M."/>
            <person name="Jian J."/>
            <person name="Zhang X."/>
            <person name="Luo G."/>
            <person name="Jiang Y."/>
            <person name="Liu J."/>
            <person name="Wang Z."/>
            <person name="Sha Y."/>
            <person name="Zhang B."/>
            <person name="Wu H."/>
            <person name="Tang D."/>
            <person name="Shen Q."/>
            <person name="Xue P."/>
            <person name="Zou S."/>
            <person name="Wang X."/>
            <person name="Liu X."/>
            <person name="Wang F."/>
            <person name="Yang Y."/>
            <person name="An X."/>
            <person name="Dong Z."/>
            <person name="Zhang K."/>
            <person name="Zhang X."/>
            <person name="Luo M.C."/>
            <person name="Dvorak J."/>
            <person name="Tong Y."/>
            <person name="Wang J."/>
            <person name="Yang H."/>
            <person name="Li Z."/>
            <person name="Wang D."/>
            <person name="Zhang A."/>
            <person name="Wang J."/>
        </authorList>
    </citation>
    <scope>NUCLEOTIDE SEQUENCE</scope>
    <source>
        <strain evidence="3">cv. G1812</strain>
    </source>
</reference>